<evidence type="ECO:0000256" key="1">
    <source>
        <dbReference type="ARBA" id="ARBA00023125"/>
    </source>
</evidence>
<dbReference type="InterPro" id="IPR010982">
    <property type="entry name" value="Lambda_DNA-bd_dom_sf"/>
</dbReference>
<dbReference type="PROSITE" id="PS50943">
    <property type="entry name" value="HTH_CROC1"/>
    <property type="match status" value="1"/>
</dbReference>
<accession>A0A857J3K4</accession>
<reference evidence="3 4" key="1">
    <citation type="submission" date="2020-01" db="EMBL/GenBank/DDBJ databases">
        <title>Genome sequencing of strain KACC 21265.</title>
        <authorList>
            <person name="Heo J."/>
            <person name="Kim S.-J."/>
            <person name="Kim J.-S."/>
            <person name="Hong S.-B."/>
            <person name="Kwon S.-W."/>
        </authorList>
    </citation>
    <scope>NUCLEOTIDE SEQUENCE [LARGE SCALE GENOMIC DNA]</scope>
    <source>
        <strain evidence="3 4">KACC 21265</strain>
    </source>
</reference>
<dbReference type="GO" id="GO:0003700">
    <property type="term" value="F:DNA-binding transcription factor activity"/>
    <property type="evidence" value="ECO:0007669"/>
    <property type="project" value="TreeGrafter"/>
</dbReference>
<dbReference type="CDD" id="cd00093">
    <property type="entry name" value="HTH_XRE"/>
    <property type="match status" value="1"/>
</dbReference>
<dbReference type="EMBL" id="CP047650">
    <property type="protein sequence ID" value="QHI97458.1"/>
    <property type="molecule type" value="Genomic_DNA"/>
</dbReference>
<evidence type="ECO:0000259" key="2">
    <source>
        <dbReference type="PROSITE" id="PS50943"/>
    </source>
</evidence>
<name>A0A857J3K4_9BURK</name>
<dbReference type="RefSeq" id="WP_160550976.1">
    <property type="nucleotide sequence ID" value="NZ_CP047650.1"/>
</dbReference>
<feature type="domain" description="HTH cro/C1-type" evidence="2">
    <location>
        <begin position="34"/>
        <end position="88"/>
    </location>
</feature>
<sequence length="218" mass="23983">MKSNPQPPSVDIGAPAAQPRRIHSVVDLWLGEQLRHQRKTLGLPLQQLADKCGISVSLLSQIERGLRSISMRTLVALAAELRLPMETLIRNSQHGQADADDEQAGGFVVRAGQHQRVDLGNKGIHKENLTPPAASGGVELYRATIEPGGSTGDALYFTQQGEQIGHVIQGQLELFVRDRLYQLRVGDSFCYDATAPRRWRNPGNTPTVVLWAITRLAR</sequence>
<dbReference type="SUPFAM" id="SSF51182">
    <property type="entry name" value="RmlC-like cupins"/>
    <property type="match status" value="1"/>
</dbReference>
<dbReference type="Pfam" id="PF07883">
    <property type="entry name" value="Cupin_2"/>
    <property type="match status" value="1"/>
</dbReference>
<dbReference type="InterPro" id="IPR050807">
    <property type="entry name" value="TransReg_Diox_bact_type"/>
</dbReference>
<keyword evidence="1" id="KW-0238">DNA-binding</keyword>
<keyword evidence="4" id="KW-1185">Reference proteome</keyword>
<protein>
    <submittedName>
        <fullName evidence="3">Helix-turn-helix domain-containing protein</fullName>
    </submittedName>
</protein>
<dbReference type="KEGG" id="xyk:GT347_05340"/>
<dbReference type="Gene3D" id="2.60.120.10">
    <property type="entry name" value="Jelly Rolls"/>
    <property type="match status" value="1"/>
</dbReference>
<dbReference type="PANTHER" id="PTHR46797:SF2">
    <property type="entry name" value="TRANSCRIPTIONAL REGULATOR"/>
    <property type="match status" value="1"/>
</dbReference>
<dbReference type="AlphaFoldDB" id="A0A857J3K4"/>
<organism evidence="3 4">
    <name type="scientific">Xylophilus rhododendri</name>
    <dbReference type="NCBI Taxonomy" id="2697032"/>
    <lineage>
        <taxon>Bacteria</taxon>
        <taxon>Pseudomonadati</taxon>
        <taxon>Pseudomonadota</taxon>
        <taxon>Betaproteobacteria</taxon>
        <taxon>Burkholderiales</taxon>
        <taxon>Xylophilus</taxon>
    </lineage>
</organism>
<dbReference type="SMART" id="SM00530">
    <property type="entry name" value="HTH_XRE"/>
    <property type="match status" value="1"/>
</dbReference>
<dbReference type="Gene3D" id="1.10.260.40">
    <property type="entry name" value="lambda repressor-like DNA-binding domains"/>
    <property type="match status" value="1"/>
</dbReference>
<dbReference type="InterPro" id="IPR001387">
    <property type="entry name" value="Cro/C1-type_HTH"/>
</dbReference>
<dbReference type="PANTHER" id="PTHR46797">
    <property type="entry name" value="HTH-TYPE TRANSCRIPTIONAL REGULATOR"/>
    <property type="match status" value="1"/>
</dbReference>
<dbReference type="GO" id="GO:0003677">
    <property type="term" value="F:DNA binding"/>
    <property type="evidence" value="ECO:0007669"/>
    <property type="project" value="UniProtKB-KW"/>
</dbReference>
<dbReference type="Pfam" id="PF01381">
    <property type="entry name" value="HTH_3"/>
    <property type="match status" value="1"/>
</dbReference>
<proteinExistence type="predicted"/>
<dbReference type="GO" id="GO:0005829">
    <property type="term" value="C:cytosol"/>
    <property type="evidence" value="ECO:0007669"/>
    <property type="project" value="TreeGrafter"/>
</dbReference>
<dbReference type="InterPro" id="IPR014710">
    <property type="entry name" value="RmlC-like_jellyroll"/>
</dbReference>
<dbReference type="SUPFAM" id="SSF47413">
    <property type="entry name" value="lambda repressor-like DNA-binding domains"/>
    <property type="match status" value="1"/>
</dbReference>
<dbReference type="InterPro" id="IPR011051">
    <property type="entry name" value="RmlC_Cupin_sf"/>
</dbReference>
<dbReference type="CDD" id="cd02209">
    <property type="entry name" value="cupin_XRE_C"/>
    <property type="match status" value="1"/>
</dbReference>
<gene>
    <name evidence="3" type="ORF">GT347_05340</name>
</gene>
<dbReference type="InterPro" id="IPR013096">
    <property type="entry name" value="Cupin_2"/>
</dbReference>
<dbReference type="Proteomes" id="UP000464787">
    <property type="component" value="Chromosome"/>
</dbReference>
<evidence type="ECO:0000313" key="3">
    <source>
        <dbReference type="EMBL" id="QHI97458.1"/>
    </source>
</evidence>
<evidence type="ECO:0000313" key="4">
    <source>
        <dbReference type="Proteomes" id="UP000464787"/>
    </source>
</evidence>